<dbReference type="EMBL" id="CP003261">
    <property type="protein sequence ID" value="AGK97740.1"/>
    <property type="molecule type" value="Genomic_DNA"/>
</dbReference>
<proteinExistence type="predicted"/>
<reference evidence="1 2" key="1">
    <citation type="submission" date="2012-01" db="EMBL/GenBank/DDBJ databases">
        <title>Complete sequence of chromosome of Clostridium pasteurianum BC1.</title>
        <authorList>
            <consortium name="US DOE Joint Genome Institute"/>
            <person name="Lucas S."/>
            <person name="Han J."/>
            <person name="Lapidus A."/>
            <person name="Cheng J.-F."/>
            <person name="Goodwin L."/>
            <person name="Pitluck S."/>
            <person name="Peters L."/>
            <person name="Mikhailova N."/>
            <person name="Teshima H."/>
            <person name="Detter J.C."/>
            <person name="Han C."/>
            <person name="Tapia R."/>
            <person name="Land M."/>
            <person name="Hauser L."/>
            <person name="Kyrpides N."/>
            <person name="Ivanova N."/>
            <person name="Pagani I."/>
            <person name="Dunn J."/>
            <person name="Taghavi S."/>
            <person name="Francis A."/>
            <person name="van der Lelie D."/>
            <person name="Woyke T."/>
        </authorList>
    </citation>
    <scope>NUCLEOTIDE SEQUENCE [LARGE SCALE GENOMIC DNA]</scope>
    <source>
        <strain evidence="1 2">BC1</strain>
    </source>
</reference>
<evidence type="ECO:0000313" key="1">
    <source>
        <dbReference type="EMBL" id="AGK97740.1"/>
    </source>
</evidence>
<keyword evidence="2" id="KW-1185">Reference proteome</keyword>
<dbReference type="HOGENOM" id="CLU_216760_0_0_9"/>
<dbReference type="RefSeq" id="WP_015616034.1">
    <property type="nucleotide sequence ID" value="NC_021182.1"/>
</dbReference>
<dbReference type="Proteomes" id="UP000013523">
    <property type="component" value="Chromosome"/>
</dbReference>
<gene>
    <name evidence="1" type="ORF">Clopa_2902</name>
</gene>
<organism evidence="1 2">
    <name type="scientific">Clostridium pasteurianum BC1</name>
    <dbReference type="NCBI Taxonomy" id="86416"/>
    <lineage>
        <taxon>Bacteria</taxon>
        <taxon>Bacillati</taxon>
        <taxon>Bacillota</taxon>
        <taxon>Clostridia</taxon>
        <taxon>Eubacteriales</taxon>
        <taxon>Clostridiaceae</taxon>
        <taxon>Clostridium</taxon>
    </lineage>
</organism>
<protein>
    <submittedName>
        <fullName evidence="1">Uncharacterized protein</fullName>
    </submittedName>
</protein>
<sequence length="43" mass="4977">MKYLLISVLTFFILTILSLCKASGDADKRIETMLQERSQKEKN</sequence>
<evidence type="ECO:0000313" key="2">
    <source>
        <dbReference type="Proteomes" id="UP000013523"/>
    </source>
</evidence>
<accession>R4KDP3</accession>
<dbReference type="PATRIC" id="fig|86416.3.peg.2888"/>
<name>R4KDP3_CLOPA</name>
<dbReference type="KEGG" id="cpas:Clopa_2902"/>
<dbReference type="AlphaFoldDB" id="R4KDP3"/>